<dbReference type="AlphaFoldDB" id="A0A1W1Y022"/>
<dbReference type="EMBL" id="FWXD01000035">
    <property type="protein sequence ID" value="SMC29467.1"/>
    <property type="molecule type" value="Genomic_DNA"/>
</dbReference>
<sequence>MWLNKPAVLLAALLCGSALAAGVQCPPTLQDGGKPHALASASLFEGPPDQLADLMPDSDNAIRWALPDYQQSAKARGTALYLVCRYAKTRQTTTLQVPAAAKSCAVTGGRRKTVAGCV</sequence>
<name>A0A1W1Y022_9NEIS</name>
<feature type="signal peptide" evidence="1">
    <location>
        <begin position="1"/>
        <end position="20"/>
    </location>
</feature>
<reference evidence="2 3" key="1">
    <citation type="submission" date="2017-04" db="EMBL/GenBank/DDBJ databases">
        <authorList>
            <person name="Afonso C.L."/>
            <person name="Miller P.J."/>
            <person name="Scott M.A."/>
            <person name="Spackman E."/>
            <person name="Goraichik I."/>
            <person name="Dimitrov K.M."/>
            <person name="Suarez D.L."/>
            <person name="Swayne D.E."/>
        </authorList>
    </citation>
    <scope>NUCLEOTIDE SEQUENCE [LARGE SCALE GENOMIC DNA]</scope>
    <source>
        <strain evidence="2 3">DSM 23236</strain>
    </source>
</reference>
<dbReference type="InterPro" id="IPR049973">
    <property type="entry name" value="STY0301-like"/>
</dbReference>
<gene>
    <name evidence="2" type="ORF">SAMN02745857_03855</name>
</gene>
<evidence type="ECO:0000256" key="1">
    <source>
        <dbReference type="SAM" id="SignalP"/>
    </source>
</evidence>
<keyword evidence="1" id="KW-0732">Signal</keyword>
<dbReference type="RefSeq" id="WP_084092789.1">
    <property type="nucleotide sequence ID" value="NZ_FWXD01000035.1"/>
</dbReference>
<evidence type="ECO:0000313" key="3">
    <source>
        <dbReference type="Proteomes" id="UP000192761"/>
    </source>
</evidence>
<accession>A0A1W1Y022</accession>
<dbReference type="NCBIfam" id="NF042415">
    <property type="entry name" value="STY0301_fam"/>
    <property type="match status" value="1"/>
</dbReference>
<dbReference type="STRING" id="1121001.SAMN02745857_03855"/>
<dbReference type="Proteomes" id="UP000192761">
    <property type="component" value="Unassembled WGS sequence"/>
</dbReference>
<evidence type="ECO:0000313" key="2">
    <source>
        <dbReference type="EMBL" id="SMC29467.1"/>
    </source>
</evidence>
<feature type="chain" id="PRO_5013048745" evidence="1">
    <location>
        <begin position="21"/>
        <end position="118"/>
    </location>
</feature>
<organism evidence="2 3">
    <name type="scientific">Andreprevotia lacus DSM 23236</name>
    <dbReference type="NCBI Taxonomy" id="1121001"/>
    <lineage>
        <taxon>Bacteria</taxon>
        <taxon>Pseudomonadati</taxon>
        <taxon>Pseudomonadota</taxon>
        <taxon>Betaproteobacteria</taxon>
        <taxon>Neisseriales</taxon>
        <taxon>Chitinibacteraceae</taxon>
        <taxon>Andreprevotia</taxon>
    </lineage>
</organism>
<proteinExistence type="predicted"/>
<keyword evidence="3" id="KW-1185">Reference proteome</keyword>
<protein>
    <submittedName>
        <fullName evidence="2">Uncharacterized protein</fullName>
    </submittedName>
</protein>